<proteinExistence type="predicted"/>
<keyword evidence="3" id="KW-1185">Reference proteome</keyword>
<name>A0A166A8Y1_9AGAM</name>
<gene>
    <name evidence="2" type="ORF">FIBSPDRAFT_187920</name>
</gene>
<dbReference type="Gene3D" id="1.20.5.2650">
    <property type="match status" value="1"/>
</dbReference>
<feature type="compositionally biased region" description="Basic and acidic residues" evidence="1">
    <location>
        <begin position="9"/>
        <end position="23"/>
    </location>
</feature>
<dbReference type="STRING" id="436010.A0A166A8Y1"/>
<dbReference type="EMBL" id="KV417664">
    <property type="protein sequence ID" value="KZP11362.1"/>
    <property type="molecule type" value="Genomic_DNA"/>
</dbReference>
<evidence type="ECO:0000313" key="2">
    <source>
        <dbReference type="EMBL" id="KZP11362.1"/>
    </source>
</evidence>
<accession>A0A166A8Y1</accession>
<evidence type="ECO:0000256" key="1">
    <source>
        <dbReference type="SAM" id="MobiDB-lite"/>
    </source>
</evidence>
<feature type="region of interest" description="Disordered" evidence="1">
    <location>
        <begin position="1"/>
        <end position="23"/>
    </location>
</feature>
<sequence length="170" mass="18984">MMRGSRNVVRREVTSAKKADAEPYTKAPEIQTLVTPIRFQRRRHLHSLKHRRIEHQKEQKMEFDVHIAKRVSEDKAKLAAVKASQSELLSCTRVEVDANMRRAEPSPHKSGSWAFAFAVVVSDNPMLFRIASSARLHVPLETCSSFCVPMTLATLTSTGIEGYGGPGQNG</sequence>
<reference evidence="2 3" key="1">
    <citation type="journal article" date="2016" name="Mol. Biol. Evol.">
        <title>Comparative Genomics of Early-Diverging Mushroom-Forming Fungi Provides Insights into the Origins of Lignocellulose Decay Capabilities.</title>
        <authorList>
            <person name="Nagy L.G."/>
            <person name="Riley R."/>
            <person name="Tritt A."/>
            <person name="Adam C."/>
            <person name="Daum C."/>
            <person name="Floudas D."/>
            <person name="Sun H."/>
            <person name="Yadav J.S."/>
            <person name="Pangilinan J."/>
            <person name="Larsson K.H."/>
            <person name="Matsuura K."/>
            <person name="Barry K."/>
            <person name="Labutti K."/>
            <person name="Kuo R."/>
            <person name="Ohm R.A."/>
            <person name="Bhattacharya S.S."/>
            <person name="Shirouzu T."/>
            <person name="Yoshinaga Y."/>
            <person name="Martin F.M."/>
            <person name="Grigoriev I.V."/>
            <person name="Hibbett D.S."/>
        </authorList>
    </citation>
    <scope>NUCLEOTIDE SEQUENCE [LARGE SCALE GENOMIC DNA]</scope>
    <source>
        <strain evidence="2 3">CBS 109695</strain>
    </source>
</reference>
<protein>
    <submittedName>
        <fullName evidence="2">Uncharacterized protein</fullName>
    </submittedName>
</protein>
<dbReference type="Proteomes" id="UP000076532">
    <property type="component" value="Unassembled WGS sequence"/>
</dbReference>
<dbReference type="AlphaFoldDB" id="A0A166A8Y1"/>
<organism evidence="2 3">
    <name type="scientific">Athelia psychrophila</name>
    <dbReference type="NCBI Taxonomy" id="1759441"/>
    <lineage>
        <taxon>Eukaryota</taxon>
        <taxon>Fungi</taxon>
        <taxon>Dikarya</taxon>
        <taxon>Basidiomycota</taxon>
        <taxon>Agaricomycotina</taxon>
        <taxon>Agaricomycetes</taxon>
        <taxon>Agaricomycetidae</taxon>
        <taxon>Atheliales</taxon>
        <taxon>Atheliaceae</taxon>
        <taxon>Athelia</taxon>
    </lineage>
</organism>
<dbReference type="OrthoDB" id="10260596at2759"/>
<evidence type="ECO:0000313" key="3">
    <source>
        <dbReference type="Proteomes" id="UP000076532"/>
    </source>
</evidence>